<feature type="chain" id="PRO_5039934943" evidence="1">
    <location>
        <begin position="27"/>
        <end position="100"/>
    </location>
</feature>
<protein>
    <submittedName>
        <fullName evidence="3">Disintegrin and metalloproteinase domain-containing protein 22-like</fullName>
    </submittedName>
</protein>
<dbReference type="OrthoDB" id="9644183at2759"/>
<dbReference type="RefSeq" id="XP_025020212.1">
    <property type="nucleotide sequence ID" value="XM_025164444.1"/>
</dbReference>
<evidence type="ECO:0000256" key="1">
    <source>
        <dbReference type="SAM" id="SignalP"/>
    </source>
</evidence>
<gene>
    <name evidence="3" type="primary">LOC112540250</name>
</gene>
<dbReference type="GeneID" id="112540250"/>
<accession>A0A9F5MV61</accession>
<keyword evidence="1" id="KW-0732">Signal</keyword>
<name>A0A9F5MV61_PYTBI</name>
<organism evidence="2 3">
    <name type="scientific">Python bivittatus</name>
    <name type="common">Burmese python</name>
    <name type="synonym">Python molurus bivittatus</name>
    <dbReference type="NCBI Taxonomy" id="176946"/>
    <lineage>
        <taxon>Eukaryota</taxon>
        <taxon>Metazoa</taxon>
        <taxon>Chordata</taxon>
        <taxon>Craniata</taxon>
        <taxon>Vertebrata</taxon>
        <taxon>Euteleostomi</taxon>
        <taxon>Lepidosauria</taxon>
        <taxon>Squamata</taxon>
        <taxon>Bifurcata</taxon>
        <taxon>Unidentata</taxon>
        <taxon>Episquamata</taxon>
        <taxon>Toxicofera</taxon>
        <taxon>Serpentes</taxon>
        <taxon>Henophidia</taxon>
        <taxon>Pythonidae</taxon>
        <taxon>Python</taxon>
    </lineage>
</organism>
<dbReference type="KEGG" id="pbi:112540250"/>
<dbReference type="Proteomes" id="UP000695026">
    <property type="component" value="Unplaced"/>
</dbReference>
<proteinExistence type="predicted"/>
<evidence type="ECO:0000313" key="3">
    <source>
        <dbReference type="RefSeq" id="XP_025020212.1"/>
    </source>
</evidence>
<dbReference type="AlphaFoldDB" id="A0A9F5MV61"/>
<feature type="signal peptide" evidence="1">
    <location>
        <begin position="1"/>
        <end position="26"/>
    </location>
</feature>
<reference evidence="3" key="1">
    <citation type="submission" date="2025-08" db="UniProtKB">
        <authorList>
            <consortium name="RefSeq"/>
        </authorList>
    </citation>
    <scope>IDENTIFICATION</scope>
    <source>
        <tissue evidence="3">Liver</tissue>
    </source>
</reference>
<keyword evidence="2" id="KW-1185">Reference proteome</keyword>
<dbReference type="OMA" id="HPSHCKC"/>
<sequence>MHVAAPLLSLALWTLGMLSEARSGSAGDTLLTEMERKAADRFRERQKSVPFRLLYSASEGNETPHDLLDTRIGRSSAGKQIGYAFLLCLHPSHCKCRVQN</sequence>
<evidence type="ECO:0000313" key="2">
    <source>
        <dbReference type="Proteomes" id="UP000695026"/>
    </source>
</evidence>